<dbReference type="AlphaFoldDB" id="A0A7J3Z5L8"/>
<comment type="caution">
    <text evidence="1">The sequence shown here is derived from an EMBL/GenBank/DDBJ whole genome shotgun (WGS) entry which is preliminary data.</text>
</comment>
<accession>A0A7J3Z5L8</accession>
<sequence length="107" mass="12076">MGKLSEEEQRLARRLARVRKFVEWVLVTAKHVGDLLLVVRETLPEACSIPPTELLVESPKHAHPLTVGVIINVLGRWYLECYAPLVFDYIPSLLRLPADVANSYATI</sequence>
<proteinExistence type="predicted"/>
<gene>
    <name evidence="1" type="ORF">ENM66_02110</name>
</gene>
<organism evidence="1">
    <name type="scientific">Ignisphaera aggregans</name>
    <dbReference type="NCBI Taxonomy" id="334771"/>
    <lineage>
        <taxon>Archaea</taxon>
        <taxon>Thermoproteota</taxon>
        <taxon>Thermoprotei</taxon>
        <taxon>Desulfurococcales</taxon>
        <taxon>Desulfurococcaceae</taxon>
        <taxon>Ignisphaera</taxon>
    </lineage>
</organism>
<dbReference type="EMBL" id="DRYQ01000027">
    <property type="protein sequence ID" value="HHQ50129.1"/>
    <property type="molecule type" value="Genomic_DNA"/>
</dbReference>
<protein>
    <submittedName>
        <fullName evidence="1">Uncharacterized protein</fullName>
    </submittedName>
</protein>
<reference evidence="1" key="1">
    <citation type="journal article" date="2020" name="mSystems">
        <title>Genome- and Community-Level Interaction Insights into Carbon Utilization and Element Cycling Functions of Hydrothermarchaeota in Hydrothermal Sediment.</title>
        <authorList>
            <person name="Zhou Z."/>
            <person name="Liu Y."/>
            <person name="Xu W."/>
            <person name="Pan J."/>
            <person name="Luo Z.H."/>
            <person name="Li M."/>
        </authorList>
    </citation>
    <scope>NUCLEOTIDE SEQUENCE [LARGE SCALE GENOMIC DNA]</scope>
    <source>
        <strain evidence="1">SpSt-1105</strain>
    </source>
</reference>
<evidence type="ECO:0000313" key="1">
    <source>
        <dbReference type="EMBL" id="HHQ50129.1"/>
    </source>
</evidence>
<name>A0A7J3Z5L8_9CREN</name>